<dbReference type="InterPro" id="IPR027267">
    <property type="entry name" value="AH/BAR_dom_sf"/>
</dbReference>
<feature type="compositionally biased region" description="Basic and acidic residues" evidence="8">
    <location>
        <begin position="823"/>
        <end position="832"/>
    </location>
</feature>
<sequence length="1087" mass="120683">MALASAFQEDLNNFAFSNNFWGQDDKGVSNMLSRLHHAKLTCEEIQDFYKERVAIEEEYSRRLLSLSRKPLGSHEVGSLKKSLETIRLKTETMGKSHKLTAQQIKGELFEPLNSFATSLRGRRKTVQSTIEKVLKSKITQTSLVEKERENYVADCHKINGFSAQQNLLLGKELERNNQKLDKAHISIEISKREYQNALRALGETVDRWNMEWKTSCDKFQDLEEERLSFLKSNLWAYTNIVSTVCVSDDEVCEDIRVSLEKCDIFGDIREFVQAKGTGGQIVSAPEFINYQNGYSDEVNRLRFQIAHFPRESTIITPEKLNDSSNTSLPQSTSMHSISDVPRPTSASANHQQQQQQKSYNPYSNAAALGSSKSVNSVHTRRDTEITQSKPSMPNTLSTGALNSTTGPQSISKPMVAQIPRNTSPIHKVPVPVSSANSNTSSSAGSNTGPTTSSLILDSNTPATSAPTSSSVGQSTSALTNPTPVLTVAPMSFPVLSPYHAEPVSTDATRAQSPTHARHDSDNNLEYDDGTDDRKLRTWSSPFRRRSKKDPNRGWNSKSPSLNNSLNSSTSSTGGTVGFNNKNNNNNSTNAGASNNNPSSPYNMYGHNKNISTDSRASGISLGSISGTMFDIKPASETIKNSSRSRLSPTKQLDANDPLVAALQKLKVVTPNNNNSSMGDKSKYGNLGSVAATAKSNRRVPSRSEPSSPTRLDQSIFAAVPPIATSRNTHMPAGRDYGQPISLSQSNIQSQQQQQHQHYYQHSQEQVQQVQIQQQHHIQQLQHQHTHQHQFQHYQPQQQSIPQQSQILQNSQQQTPHQLQRPKSLYDIHDSQRIRPSSADPYQQQQPTSAVPKSRSIGQGQPPLQQQHIQQQLQQQRQYTQQQQQQHTLARPKSFYEGSTSSGQAYENYQSKVTPYPENAPPQQLQPQSSFTIKQTSHSSHELSRPEYNVFKSQSNLANISGGQDPIRAPGIVAANIIASGMSEGSNRPRSKSAQDQRPDMSMMRPNGDFSGNKNGGTFPSISRDGRPVIKYCKAAYDYRAAIPEEVSFRKGDVMMVLRMQEDGWWEVEVLGSGSRVGLAPSNFMVNE</sequence>
<protein>
    <recommendedName>
        <fullName evidence="13">SH3 domain-containing protein</fullName>
    </recommendedName>
</protein>
<keyword evidence="2 6" id="KW-0728">SH3 domain</keyword>
<dbReference type="SUPFAM" id="SSF50044">
    <property type="entry name" value="SH3-domain"/>
    <property type="match status" value="1"/>
</dbReference>
<organism evidence="11 12">
    <name type="scientific">Nadsonia fulvescens var. elongata DSM 6958</name>
    <dbReference type="NCBI Taxonomy" id="857566"/>
    <lineage>
        <taxon>Eukaryota</taxon>
        <taxon>Fungi</taxon>
        <taxon>Dikarya</taxon>
        <taxon>Ascomycota</taxon>
        <taxon>Saccharomycotina</taxon>
        <taxon>Dipodascomycetes</taxon>
        <taxon>Dipodascales</taxon>
        <taxon>Dipodascales incertae sedis</taxon>
        <taxon>Nadsonia</taxon>
    </lineage>
</organism>
<proteinExistence type="predicted"/>
<dbReference type="PRINTS" id="PR00452">
    <property type="entry name" value="SH3DOMAIN"/>
</dbReference>
<feature type="compositionally biased region" description="Polar residues" evidence="8">
    <location>
        <begin position="385"/>
        <end position="411"/>
    </location>
</feature>
<feature type="compositionally biased region" description="Polar residues" evidence="8">
    <location>
        <begin position="982"/>
        <end position="991"/>
    </location>
</feature>
<dbReference type="GO" id="GO:0030036">
    <property type="term" value="P:actin cytoskeleton organization"/>
    <property type="evidence" value="ECO:0007669"/>
    <property type="project" value="UniProtKB-ARBA"/>
</dbReference>
<dbReference type="GO" id="GO:0005543">
    <property type="term" value="F:phospholipid binding"/>
    <property type="evidence" value="ECO:0007669"/>
    <property type="project" value="TreeGrafter"/>
</dbReference>
<keyword evidence="7" id="KW-0175">Coiled coil</keyword>
<dbReference type="Gene3D" id="2.30.30.40">
    <property type="entry name" value="SH3 Domains"/>
    <property type="match status" value="1"/>
</dbReference>
<accession>A0A1E3PJV2</accession>
<evidence type="ECO:0000313" key="11">
    <source>
        <dbReference type="EMBL" id="ODQ65726.1"/>
    </source>
</evidence>
<feature type="region of interest" description="Disordered" evidence="8">
    <location>
        <begin position="691"/>
        <end position="763"/>
    </location>
</feature>
<dbReference type="STRING" id="857566.A0A1E3PJV2"/>
<feature type="compositionally biased region" description="Polar residues" evidence="8">
    <location>
        <begin position="505"/>
        <end position="514"/>
    </location>
</feature>
<evidence type="ECO:0000256" key="8">
    <source>
        <dbReference type="SAM" id="MobiDB-lite"/>
    </source>
</evidence>
<dbReference type="Gene3D" id="1.20.1270.60">
    <property type="entry name" value="Arfaptin homology (AH) domain/BAR domain"/>
    <property type="match status" value="1"/>
</dbReference>
<dbReference type="OrthoDB" id="27823at2759"/>
<feature type="region of interest" description="Disordered" evidence="8">
    <location>
        <begin position="980"/>
        <end position="1021"/>
    </location>
</feature>
<dbReference type="PANTHER" id="PTHR23065">
    <property type="entry name" value="PROLINE-SERINE-THREONINE PHOSPHATASE INTERACTING PROTEIN 1"/>
    <property type="match status" value="1"/>
</dbReference>
<feature type="region of interest" description="Disordered" evidence="8">
    <location>
        <begin position="502"/>
        <end position="609"/>
    </location>
</feature>
<keyword evidence="5" id="KW-0206">Cytoskeleton</keyword>
<dbReference type="GO" id="GO:0009898">
    <property type="term" value="C:cytoplasmic side of plasma membrane"/>
    <property type="evidence" value="ECO:0007669"/>
    <property type="project" value="TreeGrafter"/>
</dbReference>
<keyword evidence="3" id="KW-0963">Cytoplasm</keyword>
<dbReference type="CDD" id="cd07651">
    <property type="entry name" value="F-BAR_PombeCdc15_like"/>
    <property type="match status" value="1"/>
</dbReference>
<evidence type="ECO:0000256" key="6">
    <source>
        <dbReference type="PROSITE-ProRule" id="PRU00192"/>
    </source>
</evidence>
<feature type="compositionally biased region" description="Polar residues" evidence="8">
    <location>
        <begin position="1009"/>
        <end position="1020"/>
    </location>
</feature>
<dbReference type="InterPro" id="IPR036028">
    <property type="entry name" value="SH3-like_dom_sf"/>
</dbReference>
<dbReference type="SMART" id="SM00055">
    <property type="entry name" value="FCH"/>
    <property type="match status" value="1"/>
</dbReference>
<evidence type="ECO:0000256" key="5">
    <source>
        <dbReference type="ARBA" id="ARBA00023212"/>
    </source>
</evidence>
<evidence type="ECO:0000259" key="10">
    <source>
        <dbReference type="PROSITE" id="PS51741"/>
    </source>
</evidence>
<keyword evidence="4" id="KW-0597">Phosphoprotein</keyword>
<dbReference type="Pfam" id="PF00018">
    <property type="entry name" value="SH3_1"/>
    <property type="match status" value="1"/>
</dbReference>
<dbReference type="AlphaFoldDB" id="A0A1E3PJV2"/>
<comment type="subcellular location">
    <subcellularLocation>
        <location evidence="1">Cytoplasm</location>
        <location evidence="1">Cytoskeleton</location>
    </subcellularLocation>
</comment>
<dbReference type="InterPro" id="IPR001452">
    <property type="entry name" value="SH3_domain"/>
</dbReference>
<dbReference type="PANTHER" id="PTHR23065:SF7">
    <property type="entry name" value="NOSTRIN, ISOFORM H"/>
    <property type="match status" value="1"/>
</dbReference>
<gene>
    <name evidence="11" type="ORF">NADFUDRAFT_51010</name>
</gene>
<feature type="region of interest" description="Disordered" evidence="8">
    <location>
        <begin position="781"/>
        <end position="944"/>
    </location>
</feature>
<dbReference type="Pfam" id="PF00611">
    <property type="entry name" value="FCH"/>
    <property type="match status" value="1"/>
</dbReference>
<dbReference type="CDD" id="cd00174">
    <property type="entry name" value="SH3"/>
    <property type="match status" value="1"/>
</dbReference>
<dbReference type="InterPro" id="IPR001060">
    <property type="entry name" value="FCH_dom"/>
</dbReference>
<feature type="domain" description="F-BAR" evidence="10">
    <location>
        <begin position="14"/>
        <end position="267"/>
    </location>
</feature>
<evidence type="ECO:0000256" key="2">
    <source>
        <dbReference type="ARBA" id="ARBA00022443"/>
    </source>
</evidence>
<dbReference type="InterPro" id="IPR031160">
    <property type="entry name" value="F_BAR_dom"/>
</dbReference>
<feature type="region of interest" description="Disordered" evidence="8">
    <location>
        <begin position="316"/>
        <end position="477"/>
    </location>
</feature>
<feature type="compositionally biased region" description="Low complexity" evidence="8">
    <location>
        <begin position="856"/>
        <end position="887"/>
    </location>
</feature>
<name>A0A1E3PJV2_9ASCO</name>
<evidence type="ECO:0000256" key="3">
    <source>
        <dbReference type="ARBA" id="ARBA00022490"/>
    </source>
</evidence>
<evidence type="ECO:0008006" key="13">
    <source>
        <dbReference type="Google" id="ProtNLM"/>
    </source>
</evidence>
<feature type="compositionally biased region" description="Polar residues" evidence="8">
    <location>
        <begin position="322"/>
        <end position="336"/>
    </location>
</feature>
<feature type="domain" description="SH3" evidence="9">
    <location>
        <begin position="1027"/>
        <end position="1087"/>
    </location>
</feature>
<feature type="compositionally biased region" description="Low complexity" evidence="8">
    <location>
        <begin position="790"/>
        <end position="813"/>
    </location>
</feature>
<feature type="compositionally biased region" description="Polar residues" evidence="8">
    <location>
        <begin position="839"/>
        <end position="850"/>
    </location>
</feature>
<feature type="compositionally biased region" description="Low complexity" evidence="8">
    <location>
        <begin position="738"/>
        <end position="763"/>
    </location>
</feature>
<feature type="compositionally biased region" description="Low complexity" evidence="8">
    <location>
        <begin position="555"/>
        <end position="602"/>
    </location>
</feature>
<keyword evidence="12" id="KW-1185">Reference proteome</keyword>
<evidence type="ECO:0000256" key="4">
    <source>
        <dbReference type="ARBA" id="ARBA00022553"/>
    </source>
</evidence>
<reference evidence="11 12" key="1">
    <citation type="journal article" date="2016" name="Proc. Natl. Acad. Sci. U.S.A.">
        <title>Comparative genomics of biotechnologically important yeasts.</title>
        <authorList>
            <person name="Riley R."/>
            <person name="Haridas S."/>
            <person name="Wolfe K.H."/>
            <person name="Lopes M.R."/>
            <person name="Hittinger C.T."/>
            <person name="Goeker M."/>
            <person name="Salamov A.A."/>
            <person name="Wisecaver J.H."/>
            <person name="Long T.M."/>
            <person name="Calvey C.H."/>
            <person name="Aerts A.L."/>
            <person name="Barry K.W."/>
            <person name="Choi C."/>
            <person name="Clum A."/>
            <person name="Coughlan A.Y."/>
            <person name="Deshpande S."/>
            <person name="Douglass A.P."/>
            <person name="Hanson S.J."/>
            <person name="Klenk H.-P."/>
            <person name="LaButti K.M."/>
            <person name="Lapidus A."/>
            <person name="Lindquist E.A."/>
            <person name="Lipzen A.M."/>
            <person name="Meier-Kolthoff J.P."/>
            <person name="Ohm R.A."/>
            <person name="Otillar R.P."/>
            <person name="Pangilinan J.L."/>
            <person name="Peng Y."/>
            <person name="Rokas A."/>
            <person name="Rosa C.A."/>
            <person name="Scheuner C."/>
            <person name="Sibirny A.A."/>
            <person name="Slot J.C."/>
            <person name="Stielow J.B."/>
            <person name="Sun H."/>
            <person name="Kurtzman C.P."/>
            <person name="Blackwell M."/>
            <person name="Grigoriev I.V."/>
            <person name="Jeffries T.W."/>
        </authorList>
    </citation>
    <scope>NUCLEOTIDE SEQUENCE [LARGE SCALE GENOMIC DNA]</scope>
    <source>
        <strain evidence="11 12">DSM 6958</strain>
    </source>
</reference>
<dbReference type="EMBL" id="KV454409">
    <property type="protein sequence ID" value="ODQ65726.1"/>
    <property type="molecule type" value="Genomic_DNA"/>
</dbReference>
<evidence type="ECO:0000259" key="9">
    <source>
        <dbReference type="PROSITE" id="PS50002"/>
    </source>
</evidence>
<feature type="compositionally biased region" description="Polar residues" evidence="8">
    <location>
        <begin position="920"/>
        <end position="937"/>
    </location>
</feature>
<evidence type="ECO:0000256" key="1">
    <source>
        <dbReference type="ARBA" id="ARBA00004245"/>
    </source>
</evidence>
<dbReference type="FunFam" id="1.20.1270.60:FF:000045">
    <property type="entry name" value="Cell division control protein"/>
    <property type="match status" value="1"/>
</dbReference>
<feature type="compositionally biased region" description="Low complexity" evidence="8">
    <location>
        <begin position="460"/>
        <end position="470"/>
    </location>
</feature>
<evidence type="ECO:0000256" key="7">
    <source>
        <dbReference type="PROSITE-ProRule" id="PRU01077"/>
    </source>
</evidence>
<dbReference type="SUPFAM" id="SSF103657">
    <property type="entry name" value="BAR/IMD domain-like"/>
    <property type="match status" value="1"/>
</dbReference>
<feature type="compositionally biased region" description="Polar residues" evidence="8">
    <location>
        <begin position="896"/>
        <end position="912"/>
    </location>
</feature>
<dbReference type="SMART" id="SM00326">
    <property type="entry name" value="SH3"/>
    <property type="match status" value="1"/>
</dbReference>
<feature type="compositionally biased region" description="Low complexity" evidence="8">
    <location>
        <begin position="428"/>
        <end position="453"/>
    </location>
</feature>
<dbReference type="GO" id="GO:0120104">
    <property type="term" value="C:mitotic actomyosin contractile ring, proximal layer"/>
    <property type="evidence" value="ECO:0007669"/>
    <property type="project" value="TreeGrafter"/>
</dbReference>
<dbReference type="PROSITE" id="PS50002">
    <property type="entry name" value="SH3"/>
    <property type="match status" value="1"/>
</dbReference>
<dbReference type="PROSITE" id="PS51741">
    <property type="entry name" value="F_BAR"/>
    <property type="match status" value="1"/>
</dbReference>
<dbReference type="Proteomes" id="UP000095009">
    <property type="component" value="Unassembled WGS sequence"/>
</dbReference>
<evidence type="ECO:0000313" key="12">
    <source>
        <dbReference type="Proteomes" id="UP000095009"/>
    </source>
</evidence>